<organism evidence="3 4">
    <name type="scientific">Pandoraea faecigallinarum</name>
    <dbReference type="NCBI Taxonomy" id="656179"/>
    <lineage>
        <taxon>Bacteria</taxon>
        <taxon>Pseudomonadati</taxon>
        <taxon>Pseudomonadota</taxon>
        <taxon>Betaproteobacteria</taxon>
        <taxon>Burkholderiales</taxon>
        <taxon>Burkholderiaceae</taxon>
        <taxon>Pandoraea</taxon>
    </lineage>
</organism>
<protein>
    <recommendedName>
        <fullName evidence="5">t-SNARE coiled-coil homology domain-containing protein</fullName>
    </recommendedName>
</protein>
<dbReference type="Gene3D" id="3.90.20.10">
    <property type="match status" value="1"/>
</dbReference>
<keyword evidence="1" id="KW-0175">Coiled coil</keyword>
<dbReference type="Proteomes" id="UP000035651">
    <property type="component" value="Chromosome"/>
</dbReference>
<gene>
    <name evidence="3" type="ORF">AB870_20555</name>
</gene>
<dbReference type="STRING" id="656179.AB870_20555"/>
<dbReference type="KEGG" id="pfg:AB870_20555"/>
<feature type="region of interest" description="Disordered" evidence="2">
    <location>
        <begin position="104"/>
        <end position="144"/>
    </location>
</feature>
<feature type="coiled-coil region" evidence="1">
    <location>
        <begin position="67"/>
        <end position="94"/>
    </location>
</feature>
<dbReference type="PATRIC" id="fig|656179.3.peg.4387"/>
<dbReference type="AlphaFoldDB" id="A0A0H3WZK2"/>
<evidence type="ECO:0008006" key="5">
    <source>
        <dbReference type="Google" id="ProtNLM"/>
    </source>
</evidence>
<dbReference type="EMBL" id="CP011807">
    <property type="protein sequence ID" value="AKM31986.1"/>
    <property type="molecule type" value="Genomic_DNA"/>
</dbReference>
<sequence>MRTYLEGIQANASQRLDDMMWDTLDTLKGGQQETMRRLDGLENRTNRQFAELQTRLSNRMDGIETRFDGLDRRIDGVENRLDGLSEKFDVMRADLKRVIAAQEAHSCGREAAGTQASGSRLESRSPPVRANSWGYSSKHAPHMA</sequence>
<evidence type="ECO:0000313" key="4">
    <source>
        <dbReference type="Proteomes" id="UP000035651"/>
    </source>
</evidence>
<name>A0A0H3WZK2_9BURK</name>
<evidence type="ECO:0000313" key="3">
    <source>
        <dbReference type="EMBL" id="AKM31986.1"/>
    </source>
</evidence>
<proteinExistence type="predicted"/>
<dbReference type="RefSeq" id="WP_047907744.1">
    <property type="nucleotide sequence ID" value="NZ_CP011807.3"/>
</dbReference>
<reference evidence="3" key="1">
    <citation type="submission" date="2016-06" db="EMBL/GenBank/DDBJ databases">
        <title>Complete Genome Sequence of Pandoraea faecigallinarum DSM-23572.</title>
        <authorList>
            <person name="Yong D."/>
            <person name="Ee R."/>
            <person name="Lim Y.-L."/>
            <person name="Yin W.-F."/>
            <person name="Chan K.-G."/>
        </authorList>
    </citation>
    <scope>NUCLEOTIDE SEQUENCE</scope>
    <source>
        <strain evidence="3">DSM 23572</strain>
    </source>
</reference>
<keyword evidence="4" id="KW-1185">Reference proteome</keyword>
<evidence type="ECO:0000256" key="1">
    <source>
        <dbReference type="SAM" id="Coils"/>
    </source>
</evidence>
<evidence type="ECO:0000256" key="2">
    <source>
        <dbReference type="SAM" id="MobiDB-lite"/>
    </source>
</evidence>
<accession>A0A0H3WZK2</accession>